<dbReference type="RefSeq" id="YP_008853926.1">
    <property type="nucleotide sequence ID" value="NC_022917.1"/>
</dbReference>
<evidence type="ECO:0000313" key="1">
    <source>
        <dbReference type="EMBL" id="BAN92349.1"/>
    </source>
</evidence>
<accession>U3TM41</accession>
<dbReference type="OrthoDB" id="780at10239"/>
<dbReference type="EMBL" id="AB854109">
    <property type="protein sequence ID" value="BAN92349.1"/>
    <property type="molecule type" value="Genomic_DNA"/>
</dbReference>
<evidence type="ECO:0000313" key="2">
    <source>
        <dbReference type="Proteomes" id="UP000016888"/>
    </source>
</evidence>
<sequence>MAAFEGSQKNMLQGVSQQLTRERLEGQVSAQENMLSDLVTGLRRRPGAEVKTSWVINTANRNQLVGWDSDVAGVRCRAVLNGVDGVLRLADQNWGIFATLQSNYLKFTDRKNIQFTVTDDKMYILNKALVPYVASTNGGGTPNNGFYFIKAGAFQTAYRVTVANASASVTAQYVTPAATATDAAAQSTPAYIAQQLINSLNAQTSGWGWGFAIDGAYVYCATAGSACSVTSNNSTSQIGTSGTSHVQSIADLPARLPGNGYIIAVGSSTTPTYYRWDSPSSTWKETAAANSPATLGNMPIYVQLTGGTTWSLGQSYEGRLAGDDLSNPSPSFLGYGIDGIGSFQGRLVLLAGSKVCMSASGKPYRFYRSSVDSVLSSDPIDVGASANSSASYEFCVPFNKDLLLFSEKYQALVPGGGTVVTPQNATVVVTSTYDADMSSRPLALGRTVMFPAPRSKDYFGMLEMLPSPYTDSQYVSSDVTAHLPKYMQGRCRFSVSSSVSGIACFASTIDFKTLIVHEYTWDGDTKAQQAWHKWTFPYDIADAFFSGSEIHLLFVNNGQMCACSVDPRIGTLTAAGDRRPFLDMYFPMTVANNAVSIPAFYQQFDPTFYTKVRISDVSAELFGEEVGVETRSTTSLVTVPSFGAGAVNLGIGYRSSISPSMPTVKDDKGVVLSSNKLTLLRFMIGTENSYEYEALVHDSGDDGADSDDELATLYWGAADLELGSPRIAIESTAILPCRTNAASTTVLLYTDSLGELNIVSLEYVCRYNQKLKRR</sequence>
<reference evidence="1 2" key="1">
    <citation type="submission" date="2013-09" db="EMBL/GenBank/DDBJ databases">
        <title>Genomic characterization of Ralstonia solanacearum phage phiRSB3.</title>
        <authorList>
            <person name="Kawasaki T."/>
            <person name="Matsunami M."/>
            <person name="Fujie M."/>
            <person name="Yamada T."/>
        </authorList>
    </citation>
    <scope>NUCLEOTIDE SEQUENCE [LARGE SCALE GENOMIC DNA]</scope>
</reference>
<keyword evidence="2" id="KW-1185">Reference proteome</keyword>
<organism evidence="1 2">
    <name type="scientific">Ralstonia phage RSB3</name>
    <dbReference type="NCBI Taxonomy" id="1402875"/>
    <lineage>
        <taxon>Viruses</taxon>
        <taxon>Duplodnaviria</taxon>
        <taxon>Heunggongvirae</taxon>
        <taxon>Uroviricota</taxon>
        <taxon>Caudoviricetes</taxon>
        <taxon>Autographivirales</taxon>
        <taxon>Autoscriptoviridae</taxon>
        <taxon>Jiaoyazivirus</taxon>
        <taxon>Jiaoyazivirus RSB3</taxon>
    </lineage>
</organism>
<dbReference type="InterPro" id="IPR058003">
    <property type="entry name" value="Phage_gp12"/>
</dbReference>
<name>U3TM41_9CAUD</name>
<protein>
    <submittedName>
        <fullName evidence="1">Putative tail tubular protein B</fullName>
    </submittedName>
</protein>
<dbReference type="GeneID" id="17699665"/>
<dbReference type="Proteomes" id="UP000016888">
    <property type="component" value="Segment"/>
</dbReference>
<proteinExistence type="predicted"/>
<dbReference type="KEGG" id="vg:17699665"/>
<dbReference type="Pfam" id="PF25675">
    <property type="entry name" value="Phage_nozzle"/>
    <property type="match status" value="1"/>
</dbReference>